<evidence type="ECO:0000256" key="4">
    <source>
        <dbReference type="SAM" id="MobiDB-lite"/>
    </source>
</evidence>
<dbReference type="InParanoid" id="A0A423XK76"/>
<evidence type="ECO:0000256" key="3">
    <source>
        <dbReference type="ARBA" id="ARBA00023277"/>
    </source>
</evidence>
<evidence type="ECO:0008006" key="8">
    <source>
        <dbReference type="Google" id="ProtNLM"/>
    </source>
</evidence>
<feature type="region of interest" description="Disordered" evidence="4">
    <location>
        <begin position="52"/>
        <end position="80"/>
    </location>
</feature>
<dbReference type="OrthoDB" id="20368at2759"/>
<dbReference type="Proteomes" id="UP000285146">
    <property type="component" value="Unassembled WGS sequence"/>
</dbReference>
<evidence type="ECO:0000313" key="6">
    <source>
        <dbReference type="EMBL" id="ROW16419.1"/>
    </source>
</evidence>
<keyword evidence="1" id="KW-0808">Transferase</keyword>
<dbReference type="CDD" id="cd11296">
    <property type="entry name" value="O-FucT_like"/>
    <property type="match status" value="1"/>
</dbReference>
<proteinExistence type="predicted"/>
<protein>
    <recommendedName>
        <fullName evidence="8">Alternative oxidase</fullName>
    </recommendedName>
</protein>
<dbReference type="EMBL" id="LKEB01000005">
    <property type="protein sequence ID" value="ROW16419.1"/>
    <property type="molecule type" value="Genomic_DNA"/>
</dbReference>
<evidence type="ECO:0000256" key="1">
    <source>
        <dbReference type="ARBA" id="ARBA00022679"/>
    </source>
</evidence>
<keyword evidence="7" id="KW-1185">Reference proteome</keyword>
<dbReference type="GO" id="GO:0006004">
    <property type="term" value="P:fucose metabolic process"/>
    <property type="evidence" value="ECO:0007669"/>
    <property type="project" value="UniProtKB-KW"/>
</dbReference>
<dbReference type="Gene3D" id="3.40.50.11350">
    <property type="match status" value="1"/>
</dbReference>
<dbReference type="AlphaFoldDB" id="A0A423XK76"/>
<dbReference type="GO" id="GO:0016740">
    <property type="term" value="F:transferase activity"/>
    <property type="evidence" value="ECO:0007669"/>
    <property type="project" value="UniProtKB-KW"/>
</dbReference>
<keyword evidence="2" id="KW-0294">Fucose metabolism</keyword>
<keyword evidence="5" id="KW-0732">Signal</keyword>
<sequence length="498" mass="56568">MPSFVPPKALALSVSLLMVWIIALQLHREAPFKDLHDALSNIYTVAASSGSATSSIGPSSPSSSSQAKEQQHQHGQKPKPQFHAAWDISTFKKEWLATELGGDFDGFRLKQLCVEQVWRDDVVLQMLHSRGGIGNVRGTILDFLYFAIHAGAHIVLPGYVKRTDATLDWIDESNGYYPFDNMFDTEWFMRIMNIHCPQMHIYPTTHDVPNGTVINSEYAIPTARSDKQARNNEGALMANFKEWLEGQPDYVTKELNLVNVGAPIWNFDLYPQRRLRTTFGRLLKISPQIRALAATAVFNMRSDLHLGIEPGDQLHRDAYYGVHLRTEVDAENSGWLRAYGGFDVQTDLHIEMCKSLGLEVMYVASGNQEDVDKFAWKAYEKDGISVVSKKDLLSEPQEREALESLTWDQQGALDWEILSRSSFFNGPMMSSFSWNIAFRRYFYTDGGERLRRENPYAIQEDEAQVTYDDGLSRLIFRTPPERLLDFSLEMMAPGGMFP</sequence>
<feature type="chain" id="PRO_5019050284" description="Alternative oxidase" evidence="5">
    <location>
        <begin position="24"/>
        <end position="498"/>
    </location>
</feature>
<evidence type="ECO:0000313" key="7">
    <source>
        <dbReference type="Proteomes" id="UP000285146"/>
    </source>
</evidence>
<evidence type="ECO:0000256" key="5">
    <source>
        <dbReference type="SAM" id="SignalP"/>
    </source>
</evidence>
<feature type="compositionally biased region" description="Low complexity" evidence="4">
    <location>
        <begin position="52"/>
        <end position="65"/>
    </location>
</feature>
<comment type="caution">
    <text evidence="6">The sequence shown here is derived from an EMBL/GenBank/DDBJ whole genome shotgun (WGS) entry which is preliminary data.</text>
</comment>
<evidence type="ECO:0000256" key="2">
    <source>
        <dbReference type="ARBA" id="ARBA00023253"/>
    </source>
</evidence>
<accession>A0A423XK76</accession>
<dbReference type="InterPro" id="IPR019378">
    <property type="entry name" value="GDP-Fuc_O-FucTrfase"/>
</dbReference>
<gene>
    <name evidence="6" type="ORF">VPNG_02804</name>
</gene>
<dbReference type="Pfam" id="PF10250">
    <property type="entry name" value="O-FucT"/>
    <property type="match status" value="1"/>
</dbReference>
<dbReference type="STRING" id="1230097.A0A423XK76"/>
<name>A0A423XK76_9PEZI</name>
<feature type="signal peptide" evidence="5">
    <location>
        <begin position="1"/>
        <end position="23"/>
    </location>
</feature>
<organism evidence="6 7">
    <name type="scientific">Cytospora leucostoma</name>
    <dbReference type="NCBI Taxonomy" id="1230097"/>
    <lineage>
        <taxon>Eukaryota</taxon>
        <taxon>Fungi</taxon>
        <taxon>Dikarya</taxon>
        <taxon>Ascomycota</taxon>
        <taxon>Pezizomycotina</taxon>
        <taxon>Sordariomycetes</taxon>
        <taxon>Sordariomycetidae</taxon>
        <taxon>Diaporthales</taxon>
        <taxon>Cytosporaceae</taxon>
        <taxon>Cytospora</taxon>
    </lineage>
</organism>
<reference evidence="6 7" key="1">
    <citation type="submission" date="2015-09" db="EMBL/GenBank/DDBJ databases">
        <title>Host preference determinants of Valsa canker pathogens revealed by comparative genomics.</title>
        <authorList>
            <person name="Yin Z."/>
            <person name="Huang L."/>
        </authorList>
    </citation>
    <scope>NUCLEOTIDE SEQUENCE [LARGE SCALE GENOMIC DNA]</scope>
    <source>
        <strain evidence="6 7">SXYLt</strain>
    </source>
</reference>
<keyword evidence="3" id="KW-0119">Carbohydrate metabolism</keyword>